<proteinExistence type="predicted"/>
<feature type="transmembrane region" description="Helical" evidence="6">
    <location>
        <begin position="60"/>
        <end position="81"/>
    </location>
</feature>
<keyword evidence="3 6" id="KW-0812">Transmembrane</keyword>
<evidence type="ECO:0000256" key="3">
    <source>
        <dbReference type="ARBA" id="ARBA00022692"/>
    </source>
</evidence>
<feature type="transmembrane region" description="Helical" evidence="6">
    <location>
        <begin position="21"/>
        <end position="40"/>
    </location>
</feature>
<evidence type="ECO:0000256" key="6">
    <source>
        <dbReference type="SAM" id="Phobius"/>
    </source>
</evidence>
<dbReference type="PANTHER" id="PTHR23537">
    <property type="match status" value="1"/>
</dbReference>
<feature type="domain" description="Major facilitator superfamily (MFS) profile" evidence="7">
    <location>
        <begin position="17"/>
        <end position="402"/>
    </location>
</feature>
<organism evidence="8 9">
    <name type="scientific">Peribacillus simplex</name>
    <dbReference type="NCBI Taxonomy" id="1478"/>
    <lineage>
        <taxon>Bacteria</taxon>
        <taxon>Bacillati</taxon>
        <taxon>Bacillota</taxon>
        <taxon>Bacilli</taxon>
        <taxon>Bacillales</taxon>
        <taxon>Bacillaceae</taxon>
        <taxon>Peribacillus</taxon>
    </lineage>
</organism>
<keyword evidence="5 6" id="KW-0472">Membrane</keyword>
<dbReference type="AlphaFoldDB" id="A0A9W4PHS3"/>
<feature type="transmembrane region" description="Helical" evidence="6">
    <location>
        <begin position="229"/>
        <end position="250"/>
    </location>
</feature>
<dbReference type="EMBL" id="CAKKMG010000064">
    <property type="protein sequence ID" value="CAH0272979.1"/>
    <property type="molecule type" value="Genomic_DNA"/>
</dbReference>
<feature type="transmembrane region" description="Helical" evidence="6">
    <location>
        <begin position="178"/>
        <end position="198"/>
    </location>
</feature>
<dbReference type="Proteomes" id="UP000789326">
    <property type="component" value="Unassembled WGS sequence"/>
</dbReference>
<feature type="transmembrane region" description="Helical" evidence="6">
    <location>
        <begin position="312"/>
        <end position="331"/>
    </location>
</feature>
<feature type="transmembrane region" description="Helical" evidence="6">
    <location>
        <begin position="111"/>
        <end position="136"/>
    </location>
</feature>
<feature type="transmembrane region" description="Helical" evidence="6">
    <location>
        <begin position="143"/>
        <end position="166"/>
    </location>
</feature>
<dbReference type="Gene3D" id="1.20.1250.20">
    <property type="entry name" value="MFS general substrate transporter like domains"/>
    <property type="match status" value="2"/>
</dbReference>
<feature type="transmembrane region" description="Helical" evidence="6">
    <location>
        <begin position="379"/>
        <end position="397"/>
    </location>
</feature>
<evidence type="ECO:0000256" key="4">
    <source>
        <dbReference type="ARBA" id="ARBA00022989"/>
    </source>
</evidence>
<evidence type="ECO:0000313" key="9">
    <source>
        <dbReference type="Proteomes" id="UP000789326"/>
    </source>
</evidence>
<feature type="transmembrane region" description="Helical" evidence="6">
    <location>
        <begin position="88"/>
        <end position="105"/>
    </location>
</feature>
<dbReference type="InterPro" id="IPR020846">
    <property type="entry name" value="MFS_dom"/>
</dbReference>
<dbReference type="PANTHER" id="PTHR23537:SF1">
    <property type="entry name" value="SUGAR TRANSPORTER"/>
    <property type="match status" value="1"/>
</dbReference>
<feature type="transmembrane region" description="Helical" evidence="6">
    <location>
        <begin position="289"/>
        <end position="306"/>
    </location>
</feature>
<evidence type="ECO:0000256" key="5">
    <source>
        <dbReference type="ARBA" id="ARBA00023136"/>
    </source>
</evidence>
<dbReference type="InterPro" id="IPR010645">
    <property type="entry name" value="MFS_4"/>
</dbReference>
<dbReference type="GO" id="GO:0005886">
    <property type="term" value="C:plasma membrane"/>
    <property type="evidence" value="ECO:0007669"/>
    <property type="project" value="UniProtKB-SubCell"/>
</dbReference>
<evidence type="ECO:0000313" key="8">
    <source>
        <dbReference type="EMBL" id="CAH0272979.1"/>
    </source>
</evidence>
<gene>
    <name evidence="8" type="primary">yjhB</name>
    <name evidence="8" type="ORF">SRABI133_03715</name>
</gene>
<keyword evidence="4 6" id="KW-1133">Transmembrane helix</keyword>
<accession>A0A9W4PHS3</accession>
<dbReference type="SUPFAM" id="SSF103473">
    <property type="entry name" value="MFS general substrate transporter"/>
    <property type="match status" value="1"/>
</dbReference>
<evidence type="ECO:0000259" key="7">
    <source>
        <dbReference type="PROSITE" id="PS50850"/>
    </source>
</evidence>
<sequence length="407" mass="44450">MVFYSGGIYILAHKKWSMWSQLIAGFLLVISTTGFARLAYGVLMPFMQADLNMNYTQAGLLATTISLGFLAISPLAGLLALKFGMKQVIMAGGFLVTVSFLFLSFSNSFYLYMLIMFFCGAGSALAFSPIMSLLVIQFQKKKGLVLGVLLSGVGSGMLLSGLMTTYLIRYFPVWEWRAIWIIFSITSILFTLLSWIVLKEPGKSVTNKDDSNQGVAHAYKNRKILRVGIIYFLIGLAYLIPILFQTSFMIHSGISERVAGSLFSISGLFTIIGGPIWGIVSDKVGRKKSLLVALAFCVMGGIIPVVDDHIISFMASAILFGFSIGGLMVLVQAMAAERSLPYLIPAVLGFITIFFATGQLLGPFLAGSIIEHLGGVREAYIFAIFIFFTALILTCFVSEKEKVVLET</sequence>
<protein>
    <submittedName>
        <fullName evidence="8">Metabolite transport protein YjhB</fullName>
    </submittedName>
</protein>
<dbReference type="GO" id="GO:0022857">
    <property type="term" value="F:transmembrane transporter activity"/>
    <property type="evidence" value="ECO:0007669"/>
    <property type="project" value="InterPro"/>
</dbReference>
<keyword evidence="2" id="KW-0813">Transport</keyword>
<name>A0A9W4PHS3_9BACI</name>
<evidence type="ECO:0000256" key="1">
    <source>
        <dbReference type="ARBA" id="ARBA00004651"/>
    </source>
</evidence>
<feature type="transmembrane region" description="Helical" evidence="6">
    <location>
        <begin position="343"/>
        <end position="367"/>
    </location>
</feature>
<comment type="subcellular location">
    <subcellularLocation>
        <location evidence="1">Cell membrane</location>
        <topology evidence="1">Multi-pass membrane protein</topology>
    </subcellularLocation>
</comment>
<dbReference type="Pfam" id="PF06779">
    <property type="entry name" value="MFS_4"/>
    <property type="match status" value="1"/>
</dbReference>
<comment type="caution">
    <text evidence="8">The sequence shown here is derived from an EMBL/GenBank/DDBJ whole genome shotgun (WGS) entry which is preliminary data.</text>
</comment>
<evidence type="ECO:0000256" key="2">
    <source>
        <dbReference type="ARBA" id="ARBA00022448"/>
    </source>
</evidence>
<feature type="transmembrane region" description="Helical" evidence="6">
    <location>
        <begin position="262"/>
        <end position="280"/>
    </location>
</feature>
<dbReference type="PROSITE" id="PS50850">
    <property type="entry name" value="MFS"/>
    <property type="match status" value="1"/>
</dbReference>
<dbReference type="InterPro" id="IPR036259">
    <property type="entry name" value="MFS_trans_sf"/>
</dbReference>
<dbReference type="RefSeq" id="WP_230303101.1">
    <property type="nucleotide sequence ID" value="NZ_CAKKMG010000064.1"/>
</dbReference>
<reference evidence="8" key="1">
    <citation type="submission" date="2021-11" db="EMBL/GenBank/DDBJ databases">
        <authorList>
            <person name="Bulgarelli D."/>
        </authorList>
    </citation>
    <scope>NUCLEOTIDE SEQUENCE</scope>
    <source>
        <strain evidence="8">Bi133</strain>
    </source>
</reference>